<keyword evidence="1" id="KW-1133">Transmembrane helix</keyword>
<keyword evidence="1" id="KW-0472">Membrane</keyword>
<feature type="transmembrane region" description="Helical" evidence="1">
    <location>
        <begin position="950"/>
        <end position="972"/>
    </location>
</feature>
<dbReference type="AlphaFoldDB" id="A0A1F5EJ43"/>
<dbReference type="InterPro" id="IPR013783">
    <property type="entry name" value="Ig-like_fold"/>
</dbReference>
<dbReference type="EMBL" id="MEZV01000017">
    <property type="protein sequence ID" value="OGD67226.1"/>
    <property type="molecule type" value="Genomic_DNA"/>
</dbReference>
<evidence type="ECO:0000313" key="3">
    <source>
        <dbReference type="Proteomes" id="UP000176451"/>
    </source>
</evidence>
<sequence length="985" mass="105899">MAISSASEADFTNIITPETQTIIQGNSATLNVTLTASNGFSSEVTLEVSGLPTGVTSSFDDNTITPTNTANLTLTVSDSATAGNYTITVTGTGGGKTHADTTVLTISNAPDFTMELSPSSKTVVQGSSISYQLSVTSLYGFNSAISLSLAGLPTGASASYNDSTRYVTINTLTTTPIGSYTLLLTGTSAGKTHSATGYMNVNTLLPNFSANPSSGWEGRSITIGASGYPSSTTLYLKWDGSQIASYTTGDDGTISSTFTVPAGATRTRHYLTLTNSDGSYSVSNVAFDVVGYWQQYTPSHYNKSISTSSKEGSYCEENTLIISGTGFPENAPLVLYENDVYKLSFTSNSYGNFSQKITIGKTENKDNAKTYSYKVKTDDNWLTSGSKKFTQLTSSSSRKAYPIVDSGTPSMQVSLQGSLKSNSLSVKWDSIDGLRAVNANLGLSGGTTDIGVSDLQVDCIGNISKGYITIPGSGRAPAGKHALTFSDGIDTWYQSFYVFYSSYGWNAMESSEQVGFLDQLALKWYGKKFATLDDLQRSQIESMARGFNNGVYDTRYLESLNSYGTVEDVNIEITLAGQSCSDDSFSANYLSIHKALASGTSPCVVALNDTNSTTYELPNPTYGGYTAIYVDTQGIPGVIQAQQHPKNKEVTYAITLPNNAMIFLQNEYVDSAGQKHQTTVSLYTAKGVLYVVDTWGDFNKMTMINTILTALQNGKKVSSSEVNEFLKQQKKQNKWGAVGYEEDSVEVAFEDVCKNNPYLCKYTDDGSGTGNVWIIGSATAQITTNGEGLETAQVTTAGGGLGNNDPSIINKALAEGNSASYLTNYINITANKTVALMITDPLGRHIGWDPVTDVGLNELSNAIASHAKDSIDGESRDSFYILNNIIKGKYILRAYALEDGEYNINVNIPIIDKVVRKTFTGTAKAGDIIDGNIEVDWDALTPTQLKTRKILSTGGIVFGSILGLFVLGWALWHWRKYHNFKLRLK</sequence>
<dbReference type="Proteomes" id="UP000176451">
    <property type="component" value="Unassembled WGS sequence"/>
</dbReference>
<dbReference type="Gene3D" id="2.60.40.10">
    <property type="entry name" value="Immunoglobulins"/>
    <property type="match status" value="1"/>
</dbReference>
<accession>A0A1F5EJ43</accession>
<evidence type="ECO:0000313" key="2">
    <source>
        <dbReference type="EMBL" id="OGD67226.1"/>
    </source>
</evidence>
<organism evidence="2 3">
    <name type="scientific">Candidatus Berkelbacteria bacterium RIFCSPHIGHO2_12_FULL_36_9</name>
    <dbReference type="NCBI Taxonomy" id="1797469"/>
    <lineage>
        <taxon>Bacteria</taxon>
        <taxon>Candidatus Berkelbacteria</taxon>
    </lineage>
</organism>
<dbReference type="STRING" id="1797469.A3F08_00690"/>
<comment type="caution">
    <text evidence="2">The sequence shown here is derived from an EMBL/GenBank/DDBJ whole genome shotgun (WGS) entry which is preliminary data.</text>
</comment>
<name>A0A1F5EJ43_9BACT</name>
<gene>
    <name evidence="2" type="ORF">A3F08_00690</name>
</gene>
<reference evidence="2 3" key="1">
    <citation type="journal article" date="2016" name="Nat. Commun.">
        <title>Thousands of microbial genomes shed light on interconnected biogeochemical processes in an aquifer system.</title>
        <authorList>
            <person name="Anantharaman K."/>
            <person name="Brown C.T."/>
            <person name="Hug L.A."/>
            <person name="Sharon I."/>
            <person name="Castelle C.J."/>
            <person name="Probst A.J."/>
            <person name="Thomas B.C."/>
            <person name="Singh A."/>
            <person name="Wilkins M.J."/>
            <person name="Karaoz U."/>
            <person name="Brodie E.L."/>
            <person name="Williams K.H."/>
            <person name="Hubbard S.S."/>
            <person name="Banfield J.F."/>
        </authorList>
    </citation>
    <scope>NUCLEOTIDE SEQUENCE [LARGE SCALE GENOMIC DNA]</scope>
</reference>
<protein>
    <submittedName>
        <fullName evidence="2">Uncharacterized protein</fullName>
    </submittedName>
</protein>
<proteinExistence type="predicted"/>
<evidence type="ECO:0000256" key="1">
    <source>
        <dbReference type="SAM" id="Phobius"/>
    </source>
</evidence>
<keyword evidence="1" id="KW-0812">Transmembrane</keyword>